<dbReference type="GO" id="GO:0016712">
    <property type="term" value="F:oxidoreductase activity, acting on paired donors, with incorporation or reduction of molecular oxygen, reduced flavin or flavoprotein as one donor, and incorporation of one atom of oxygen"/>
    <property type="evidence" value="ECO:0007669"/>
    <property type="project" value="UniProtKB-EC"/>
</dbReference>
<evidence type="ECO:0000256" key="4">
    <source>
        <dbReference type="ARBA" id="ARBA00010617"/>
    </source>
</evidence>
<reference evidence="17" key="3">
    <citation type="submission" date="2021-02" db="UniProtKB">
        <authorList>
            <consortium name="EnsemblMetazoa"/>
        </authorList>
    </citation>
    <scope>IDENTIFICATION</scope>
    <source>
        <strain evidence="17">USDA</strain>
    </source>
</reference>
<dbReference type="InterPro" id="IPR036396">
    <property type="entry name" value="Cyt_P450_sf"/>
</dbReference>
<comment type="subcellular location">
    <subcellularLocation>
        <location evidence="3">Endoplasmic reticulum membrane</location>
        <topology evidence="3">Peripheral membrane protein</topology>
    </subcellularLocation>
    <subcellularLocation>
        <location evidence="2">Microsome membrane</location>
        <topology evidence="2">Peripheral membrane protein</topology>
    </subcellularLocation>
</comment>
<evidence type="ECO:0000256" key="1">
    <source>
        <dbReference type="ARBA" id="ARBA00001971"/>
    </source>
</evidence>
<evidence type="ECO:0000313" key="18">
    <source>
        <dbReference type="Proteomes" id="UP000009046"/>
    </source>
</evidence>
<evidence type="ECO:0000313" key="16">
    <source>
        <dbReference type="EMBL" id="EEB17116.1"/>
    </source>
</evidence>
<dbReference type="RefSeq" id="XP_002429854.1">
    <property type="nucleotide sequence ID" value="XM_002429809.1"/>
</dbReference>
<gene>
    <name evidence="17" type="primary">8230507</name>
    <name evidence="16" type="ORF">Phum_PHUM452970</name>
</gene>
<dbReference type="OMA" id="DIMMRST"/>
<dbReference type="Proteomes" id="UP000009046">
    <property type="component" value="Unassembled WGS sequence"/>
</dbReference>
<dbReference type="AlphaFoldDB" id="E0VUR0"/>
<evidence type="ECO:0000256" key="7">
    <source>
        <dbReference type="ARBA" id="ARBA00022824"/>
    </source>
</evidence>
<evidence type="ECO:0000256" key="10">
    <source>
        <dbReference type="ARBA" id="ARBA00023004"/>
    </source>
</evidence>
<keyword evidence="6 13" id="KW-0479">Metal-binding</keyword>
<dbReference type="HOGENOM" id="CLU_001570_5_1_1"/>
<evidence type="ECO:0000256" key="12">
    <source>
        <dbReference type="ARBA" id="ARBA00023136"/>
    </source>
</evidence>
<keyword evidence="5 13" id="KW-0349">Heme</keyword>
<dbReference type="Gene3D" id="1.10.630.10">
    <property type="entry name" value="Cytochrome P450"/>
    <property type="match status" value="1"/>
</dbReference>
<evidence type="ECO:0000256" key="6">
    <source>
        <dbReference type="ARBA" id="ARBA00022723"/>
    </source>
</evidence>
<keyword evidence="18" id="KW-1185">Reference proteome</keyword>
<feature type="binding site" description="axial binding residue" evidence="13">
    <location>
        <position position="452"/>
    </location>
    <ligand>
        <name>heme</name>
        <dbReference type="ChEBI" id="CHEBI:30413"/>
    </ligand>
    <ligandPart>
        <name>Fe</name>
        <dbReference type="ChEBI" id="CHEBI:18248"/>
    </ligandPart>
</feature>
<dbReference type="CTD" id="8230507"/>
<keyword evidence="15" id="KW-1133">Transmembrane helix</keyword>
<dbReference type="eggNOG" id="KOG0157">
    <property type="taxonomic scope" value="Eukaryota"/>
</dbReference>
<dbReference type="EMBL" id="AAZO01005515">
    <property type="status" value="NOT_ANNOTATED_CDS"/>
    <property type="molecule type" value="Genomic_DNA"/>
</dbReference>
<evidence type="ECO:0000256" key="5">
    <source>
        <dbReference type="ARBA" id="ARBA00022617"/>
    </source>
</evidence>
<dbReference type="CDD" id="cd20628">
    <property type="entry name" value="CYP4"/>
    <property type="match status" value="1"/>
</dbReference>
<keyword evidence="10 13" id="KW-0408">Iron</keyword>
<evidence type="ECO:0000256" key="13">
    <source>
        <dbReference type="PIRSR" id="PIRSR602401-1"/>
    </source>
</evidence>
<dbReference type="ChEMBL" id="CHEMBL2364702"/>
<evidence type="ECO:0000256" key="15">
    <source>
        <dbReference type="SAM" id="Phobius"/>
    </source>
</evidence>
<dbReference type="InterPro" id="IPR050196">
    <property type="entry name" value="Cytochrome_P450_Monoox"/>
</dbReference>
<dbReference type="Pfam" id="PF00067">
    <property type="entry name" value="p450"/>
    <property type="match status" value="1"/>
</dbReference>
<keyword evidence="8" id="KW-0492">Microsome</keyword>
<keyword evidence="12 15" id="KW-0472">Membrane</keyword>
<keyword evidence="7" id="KW-0256">Endoplasmic reticulum</keyword>
<dbReference type="PANTHER" id="PTHR24291">
    <property type="entry name" value="CYTOCHROME P450 FAMILY 4"/>
    <property type="match status" value="1"/>
</dbReference>
<dbReference type="SUPFAM" id="SSF48264">
    <property type="entry name" value="Cytochrome P450"/>
    <property type="match status" value="1"/>
</dbReference>
<keyword evidence="11 14" id="KW-0503">Monooxygenase</keyword>
<dbReference type="GO" id="GO:0005789">
    <property type="term" value="C:endoplasmic reticulum membrane"/>
    <property type="evidence" value="ECO:0007669"/>
    <property type="project" value="UniProtKB-SubCell"/>
</dbReference>
<evidence type="ECO:0000256" key="8">
    <source>
        <dbReference type="ARBA" id="ARBA00022848"/>
    </source>
</evidence>
<dbReference type="InterPro" id="IPR002401">
    <property type="entry name" value="Cyt_P450_E_grp-I"/>
</dbReference>
<evidence type="ECO:0000256" key="3">
    <source>
        <dbReference type="ARBA" id="ARBA00004406"/>
    </source>
</evidence>
<dbReference type="GeneID" id="8230507"/>
<sequence>MFESLIILFILIFIFHLFIYHEYHLPKYVNLINKIPGPVSHSYFGSSLKFYRLKHEEILYDLIEGFKKWGPTYRLWYSGVAVVFVSDLEDVQTILSSREANAKGMLYRNILPWLGCGLLTSCGEKWQKMRKIITPAFHFTVLCDYIEIFNKNTKIMLDVLKKKKDDDEGKKCDLSKYLTRCTLDNICETAMGTSINALRTGSESKYVKAIFRMGQIVVERMFSPLHFTNMSFMFSLKGLEHSRLLKILHGFTYEIINEKMMNLIKEKSGGRVEKKTGNVYKTKSSFLDILLENQKIHCLSFEDIRQEVDTFMFEGHDTTAASLTWTLFELGHHPEVQERCYSELIEIFGDSNELPSYNDLMKMNYLKRVIQETLRLYPSVPVISRKFKVDMQLNDYLVPANTEIILILYAIQRNEKIFKNPDKFDPDRFLQEEIIKRHAFAYVPFSAGQRNCIGQKFAMLEELVVLSSIIRNFKIESLNDRNSIRVVPEMILRPHQNLKFKLIKRQ</sequence>
<dbReference type="GO" id="GO:0020037">
    <property type="term" value="F:heme binding"/>
    <property type="evidence" value="ECO:0007669"/>
    <property type="project" value="InterPro"/>
</dbReference>
<evidence type="ECO:0000313" key="17">
    <source>
        <dbReference type="EnsemblMetazoa" id="PHUM452970-PA"/>
    </source>
</evidence>
<dbReference type="OrthoDB" id="1470350at2759"/>
<dbReference type="GO" id="GO:0005506">
    <property type="term" value="F:iron ion binding"/>
    <property type="evidence" value="ECO:0007669"/>
    <property type="project" value="InterPro"/>
</dbReference>
<dbReference type="DrugCentral" id="E0VUR0"/>
<dbReference type="InterPro" id="IPR017972">
    <property type="entry name" value="Cyt_P450_CS"/>
</dbReference>
<name>E0VUR0_PEDHC</name>
<dbReference type="EMBL" id="DS235787">
    <property type="protein sequence ID" value="EEB17116.1"/>
    <property type="molecule type" value="Genomic_DNA"/>
</dbReference>
<keyword evidence="15" id="KW-0812">Transmembrane</keyword>
<dbReference type="STRING" id="121224.E0VUR0"/>
<dbReference type="KEGG" id="phu:Phum_PHUM452970"/>
<dbReference type="EC" id="1.14.14.1" evidence="16"/>
<feature type="transmembrane region" description="Helical" evidence="15">
    <location>
        <begin position="6"/>
        <end position="23"/>
    </location>
</feature>
<protein>
    <submittedName>
        <fullName evidence="16 17">Cytochrome P450, putative</fullName>
        <ecNumber evidence="16">1.14.14.1</ecNumber>
    </submittedName>
</protein>
<dbReference type="EnsemblMetazoa" id="PHUM452970-RA">
    <property type="protein sequence ID" value="PHUM452970-PA"/>
    <property type="gene ID" value="PHUM452970"/>
</dbReference>
<evidence type="ECO:0000256" key="9">
    <source>
        <dbReference type="ARBA" id="ARBA00023002"/>
    </source>
</evidence>
<organism>
    <name type="scientific">Pediculus humanus subsp. corporis</name>
    <name type="common">Body louse</name>
    <dbReference type="NCBI Taxonomy" id="121224"/>
    <lineage>
        <taxon>Eukaryota</taxon>
        <taxon>Metazoa</taxon>
        <taxon>Ecdysozoa</taxon>
        <taxon>Arthropoda</taxon>
        <taxon>Hexapoda</taxon>
        <taxon>Insecta</taxon>
        <taxon>Pterygota</taxon>
        <taxon>Neoptera</taxon>
        <taxon>Paraneoptera</taxon>
        <taxon>Psocodea</taxon>
        <taxon>Troctomorpha</taxon>
        <taxon>Phthiraptera</taxon>
        <taxon>Anoplura</taxon>
        <taxon>Pediculidae</taxon>
        <taxon>Pediculus</taxon>
    </lineage>
</organism>
<dbReference type="VEuPathDB" id="VectorBase:PHUM452970"/>
<dbReference type="InParanoid" id="E0VUR0"/>
<reference evidence="16" key="1">
    <citation type="submission" date="2007-04" db="EMBL/GenBank/DDBJ databases">
        <title>Annotation of Pediculus humanus corporis strain USDA.</title>
        <authorList>
            <person name="Kirkness E."/>
            <person name="Hannick L."/>
            <person name="Hass B."/>
            <person name="Bruggner R."/>
            <person name="Lawson D."/>
            <person name="Bidwell S."/>
            <person name="Joardar V."/>
            <person name="Caler E."/>
            <person name="Walenz B."/>
            <person name="Inman J."/>
            <person name="Schobel S."/>
            <person name="Galinsky K."/>
            <person name="Amedeo P."/>
            <person name="Strausberg R."/>
        </authorList>
    </citation>
    <scope>NUCLEOTIDE SEQUENCE</scope>
    <source>
        <strain evidence="16">USDA</strain>
    </source>
</reference>
<dbReference type="PANTHER" id="PTHR24291:SF189">
    <property type="entry name" value="CYTOCHROME P450 4C3-RELATED"/>
    <property type="match status" value="1"/>
</dbReference>
<accession>E0VUR0</accession>
<dbReference type="InterPro" id="IPR001128">
    <property type="entry name" value="Cyt_P450"/>
</dbReference>
<comment type="similarity">
    <text evidence="4 14">Belongs to the cytochrome P450 family.</text>
</comment>
<proteinExistence type="inferred from homology"/>
<dbReference type="PRINTS" id="PR00385">
    <property type="entry name" value="P450"/>
</dbReference>
<comment type="cofactor">
    <cofactor evidence="1 13">
        <name>heme</name>
        <dbReference type="ChEBI" id="CHEBI:30413"/>
    </cofactor>
</comment>
<evidence type="ECO:0000256" key="14">
    <source>
        <dbReference type="RuleBase" id="RU000461"/>
    </source>
</evidence>
<keyword evidence="9 14" id="KW-0560">Oxidoreductase</keyword>
<dbReference type="PRINTS" id="PR00463">
    <property type="entry name" value="EP450I"/>
</dbReference>
<evidence type="ECO:0000256" key="11">
    <source>
        <dbReference type="ARBA" id="ARBA00023033"/>
    </source>
</evidence>
<dbReference type="PROSITE" id="PS00086">
    <property type="entry name" value="CYTOCHROME_P450"/>
    <property type="match status" value="1"/>
</dbReference>
<reference evidence="16" key="2">
    <citation type="submission" date="2007-04" db="EMBL/GenBank/DDBJ databases">
        <title>The genome of the human body louse.</title>
        <authorList>
            <consortium name="The Human Body Louse Genome Consortium"/>
            <person name="Kirkness E."/>
            <person name="Walenz B."/>
            <person name="Hass B."/>
            <person name="Bruggner R."/>
            <person name="Strausberg R."/>
        </authorList>
    </citation>
    <scope>NUCLEOTIDE SEQUENCE</scope>
    <source>
        <strain evidence="16">USDA</strain>
    </source>
</reference>
<evidence type="ECO:0000256" key="2">
    <source>
        <dbReference type="ARBA" id="ARBA00004174"/>
    </source>
</evidence>